<dbReference type="SUPFAM" id="SSF54593">
    <property type="entry name" value="Glyoxalase/Bleomycin resistance protein/Dihydroxybiphenyl dioxygenase"/>
    <property type="match status" value="1"/>
</dbReference>
<dbReference type="RefSeq" id="WP_087698415.1">
    <property type="nucleotide sequence ID" value="NZ_NHOO01000015.1"/>
</dbReference>
<proteinExistence type="predicted"/>
<evidence type="ECO:0000313" key="2">
    <source>
        <dbReference type="EMBL" id="OVE46861.1"/>
    </source>
</evidence>
<feature type="domain" description="VOC" evidence="1">
    <location>
        <begin position="7"/>
        <end position="122"/>
    </location>
</feature>
<dbReference type="InterPro" id="IPR004360">
    <property type="entry name" value="Glyas_Fos-R_dOase_dom"/>
</dbReference>
<evidence type="ECO:0000259" key="1">
    <source>
        <dbReference type="PROSITE" id="PS51819"/>
    </source>
</evidence>
<dbReference type="Gene3D" id="3.10.180.10">
    <property type="entry name" value="2,3-Dihydroxybiphenyl 1,2-Dioxygenase, domain 1"/>
    <property type="match status" value="1"/>
</dbReference>
<comment type="caution">
    <text evidence="2">The sequence shown here is derived from an EMBL/GenBank/DDBJ whole genome shotgun (WGS) entry which is preliminary data.</text>
</comment>
<sequence>MTPAIHGIDHIHVYARDRPAAEAWYRRVLGLSRVPELEFWSPGRGPLTVANAAGTLKLALFERLDVAPGSVIALGVDAEGFLQWRAHLRQELGELPEAVDHEASWSMYFSDPDGNGYEITSYDYAELAARLSGEAIRP</sequence>
<organism evidence="2 3">
    <name type="scientific">Chromobacterium violaceum</name>
    <dbReference type="NCBI Taxonomy" id="536"/>
    <lineage>
        <taxon>Bacteria</taxon>
        <taxon>Pseudomonadati</taxon>
        <taxon>Pseudomonadota</taxon>
        <taxon>Betaproteobacteria</taxon>
        <taxon>Neisseriales</taxon>
        <taxon>Chromobacteriaceae</taxon>
        <taxon>Chromobacterium</taxon>
    </lineage>
</organism>
<dbReference type="EMBL" id="NHOO01000015">
    <property type="protein sequence ID" value="OVE46861.1"/>
    <property type="molecule type" value="Genomic_DNA"/>
</dbReference>
<dbReference type="AlphaFoldDB" id="A0A202B667"/>
<dbReference type="Proteomes" id="UP000196342">
    <property type="component" value="Unassembled WGS sequence"/>
</dbReference>
<dbReference type="Pfam" id="PF00903">
    <property type="entry name" value="Glyoxalase"/>
    <property type="match status" value="1"/>
</dbReference>
<dbReference type="PROSITE" id="PS51819">
    <property type="entry name" value="VOC"/>
    <property type="match status" value="1"/>
</dbReference>
<accession>A0A202B667</accession>
<dbReference type="InterPro" id="IPR037523">
    <property type="entry name" value="VOC_core"/>
</dbReference>
<gene>
    <name evidence="2" type="ORF">CBW21_17090</name>
</gene>
<evidence type="ECO:0000313" key="3">
    <source>
        <dbReference type="Proteomes" id="UP000196342"/>
    </source>
</evidence>
<protein>
    <recommendedName>
        <fullName evidence="1">VOC domain-containing protein</fullName>
    </recommendedName>
</protein>
<name>A0A202B667_CHRVL</name>
<keyword evidence="3" id="KW-1185">Reference proteome</keyword>
<dbReference type="InterPro" id="IPR029068">
    <property type="entry name" value="Glyas_Bleomycin-R_OHBP_Dase"/>
</dbReference>
<reference evidence="2 3" key="1">
    <citation type="submission" date="2017-05" db="EMBL/GenBank/DDBJ databases">
        <title>Chromobacterium violaceum GHPS1 isolated from Hydrocarbon polluted soil in French Guiana display an awesome secondary metabolite arsenal and a battery of drug and heavy-metal-resistance and detoxification of xenobiotics proteins.</title>
        <authorList>
            <person name="Belbahri L."/>
        </authorList>
    </citation>
    <scope>NUCLEOTIDE SEQUENCE [LARGE SCALE GENOMIC DNA]</scope>
    <source>
        <strain evidence="2 3">GHPS1</strain>
    </source>
</reference>